<evidence type="ECO:0000313" key="2">
    <source>
        <dbReference type="Proteomes" id="UP000585050"/>
    </source>
</evidence>
<sequence length="754" mass="83130">MSTIIPVLRTITSGSELNASTPDSLRDFIEQGDDLGAYPSFHAGTSVSFMKGTSVTLQGTNLAPISVFGKVYFVTDGLQSGMDADYYNANKQTVAWLGVEGLVIDGVVESNEGQSKLTVRFDEDLVDAAFSGDGVALEGHFVYTPYYQQESNPAFRTSFRATFYSDTASEGAPTIDYGQDEFGSVSSEASANSAANLLKPNLIFEYRNESGDVVATGDVNPTSDTECDFENAWNIVKSVSKPVSETWNMYFKWTIVDPADTSGATSTTHEEFLFSVPADLPVTLSSINAYVMTDHVLLKWSTSTEINADFFQVEWSLDQKNWNPANKVNAAGNSNVTKHYSVELEPRESIPAGKIYLRLYQQDFDGLNEYFTFNTVQTSFEIVGTETPQDVLISGYNGSFHSSNGLDRVSLEIPLPSASMDPFGMKQAALDKDITVYLKHISGDKVLVENAGNGEATSRNIQAYSAWSFFFAEFQKSGVSGSGEYELFIAFTSSTRNGTKVVIEYTKTLTAYSIIGASHVYIQLMGRTKNTNQIGGAGITEPRFSIGGSKEALVNLVHMYSDHDSNSFRTEALAKMLGIWPSTQVPDIRYVYTRPIKIELQLKAMTATSGYQNLGTPVKFEGLEKFKDDYMLASQVPSHKLIETLGKVPNMFKASSTGYHSGAFRFFAMEVKVTYGVNYRSSDLPLRDVGMVKTFDIQLNGAFNFNNSVMNNLPVAETHRIEPVNEIKHYSVDVKYSTTEYSSRNPNKVWIPTS</sequence>
<gene>
    <name evidence="1" type="ORF">HGP29_26845</name>
</gene>
<accession>A0A7X8SRC5</accession>
<keyword evidence="2" id="KW-1185">Reference proteome</keyword>
<comment type="caution">
    <text evidence="1">The sequence shown here is derived from an EMBL/GenBank/DDBJ whole genome shotgun (WGS) entry which is preliminary data.</text>
</comment>
<dbReference type="RefSeq" id="WP_168885561.1">
    <property type="nucleotide sequence ID" value="NZ_JABAIL010000016.1"/>
</dbReference>
<dbReference type="EMBL" id="JABAIL010000016">
    <property type="protein sequence ID" value="NLR94852.1"/>
    <property type="molecule type" value="Genomic_DNA"/>
</dbReference>
<proteinExistence type="predicted"/>
<dbReference type="Proteomes" id="UP000585050">
    <property type="component" value="Unassembled WGS sequence"/>
</dbReference>
<evidence type="ECO:0000313" key="1">
    <source>
        <dbReference type="EMBL" id="NLR94852.1"/>
    </source>
</evidence>
<name>A0A7X8SRC5_9BACT</name>
<organism evidence="1 2">
    <name type="scientific">Flammeovirga agarivorans</name>
    <dbReference type="NCBI Taxonomy" id="2726742"/>
    <lineage>
        <taxon>Bacteria</taxon>
        <taxon>Pseudomonadati</taxon>
        <taxon>Bacteroidota</taxon>
        <taxon>Cytophagia</taxon>
        <taxon>Cytophagales</taxon>
        <taxon>Flammeovirgaceae</taxon>
        <taxon>Flammeovirga</taxon>
    </lineage>
</organism>
<protein>
    <submittedName>
        <fullName evidence="1">Uncharacterized protein</fullName>
    </submittedName>
</protein>
<dbReference type="AlphaFoldDB" id="A0A7X8SRC5"/>
<reference evidence="1 2" key="1">
    <citation type="submission" date="2020-04" db="EMBL/GenBank/DDBJ databases">
        <title>Flammeovirga sp. SR4, a novel species isolated from seawater.</title>
        <authorList>
            <person name="Wang X."/>
        </authorList>
    </citation>
    <scope>NUCLEOTIDE SEQUENCE [LARGE SCALE GENOMIC DNA]</scope>
    <source>
        <strain evidence="1 2">SR4</strain>
    </source>
</reference>